<evidence type="ECO:0000313" key="2">
    <source>
        <dbReference type="EMBL" id="CAL1369833.1"/>
    </source>
</evidence>
<reference evidence="2 3" key="1">
    <citation type="submission" date="2024-04" db="EMBL/GenBank/DDBJ databases">
        <authorList>
            <person name="Fracassetti M."/>
        </authorList>
    </citation>
    <scope>NUCLEOTIDE SEQUENCE [LARGE SCALE GENOMIC DNA]</scope>
</reference>
<sequence>MDHGTRCHICTRECHTAKGVILHQDSNHKDYKDGGVLQQALREQGGLGRAQGPTTLASSSSRSVDHLDSTYCKS</sequence>
<proteinExistence type="predicted"/>
<evidence type="ECO:0000313" key="3">
    <source>
        <dbReference type="Proteomes" id="UP001497516"/>
    </source>
</evidence>
<gene>
    <name evidence="2" type="ORF">LTRI10_LOCUS12237</name>
</gene>
<protein>
    <recommendedName>
        <fullName evidence="4">C2H2-type domain-containing protein</fullName>
    </recommendedName>
</protein>
<feature type="region of interest" description="Disordered" evidence="1">
    <location>
        <begin position="43"/>
        <end position="74"/>
    </location>
</feature>
<evidence type="ECO:0008006" key="4">
    <source>
        <dbReference type="Google" id="ProtNLM"/>
    </source>
</evidence>
<dbReference type="AlphaFoldDB" id="A0AAV2D883"/>
<dbReference type="EMBL" id="OZ034815">
    <property type="protein sequence ID" value="CAL1369833.1"/>
    <property type="molecule type" value="Genomic_DNA"/>
</dbReference>
<accession>A0AAV2D883</accession>
<name>A0AAV2D883_9ROSI</name>
<dbReference type="Proteomes" id="UP001497516">
    <property type="component" value="Chromosome 2"/>
</dbReference>
<evidence type="ECO:0000256" key="1">
    <source>
        <dbReference type="SAM" id="MobiDB-lite"/>
    </source>
</evidence>
<organism evidence="2 3">
    <name type="scientific">Linum trigynum</name>
    <dbReference type="NCBI Taxonomy" id="586398"/>
    <lineage>
        <taxon>Eukaryota</taxon>
        <taxon>Viridiplantae</taxon>
        <taxon>Streptophyta</taxon>
        <taxon>Embryophyta</taxon>
        <taxon>Tracheophyta</taxon>
        <taxon>Spermatophyta</taxon>
        <taxon>Magnoliopsida</taxon>
        <taxon>eudicotyledons</taxon>
        <taxon>Gunneridae</taxon>
        <taxon>Pentapetalae</taxon>
        <taxon>rosids</taxon>
        <taxon>fabids</taxon>
        <taxon>Malpighiales</taxon>
        <taxon>Linaceae</taxon>
        <taxon>Linum</taxon>
    </lineage>
</organism>
<keyword evidence="3" id="KW-1185">Reference proteome</keyword>